<keyword evidence="8" id="KW-1185">Reference proteome</keyword>
<name>A0A7W9YLE5_9ACTN</name>
<gene>
    <name evidence="7" type="ORF">HNR23_004292</name>
</gene>
<keyword evidence="4 7" id="KW-0808">Transferase</keyword>
<dbReference type="Gene3D" id="3.40.50.150">
    <property type="entry name" value="Vaccinia Virus protein VP39"/>
    <property type="match status" value="1"/>
</dbReference>
<dbReference type="Pfam" id="PF04072">
    <property type="entry name" value="LCM"/>
    <property type="match status" value="1"/>
</dbReference>
<comment type="caution">
    <text evidence="7">The sequence shown here is derived from an EMBL/GenBank/DDBJ whole genome shotgun (WGS) entry which is preliminary data.</text>
</comment>
<keyword evidence="5 6" id="KW-0949">S-adenosyl-L-methionine</keyword>
<comment type="similarity">
    <text evidence="2 6">Belongs to the UPF0677 family.</text>
</comment>
<comment type="function">
    <text evidence="1 6">Exhibits S-adenosyl-L-methionine-dependent methyltransferase activity.</text>
</comment>
<reference evidence="7 8" key="1">
    <citation type="submission" date="2020-08" db="EMBL/GenBank/DDBJ databases">
        <title>Sequencing the genomes of 1000 actinobacteria strains.</title>
        <authorList>
            <person name="Klenk H.-P."/>
        </authorList>
    </citation>
    <scope>NUCLEOTIDE SEQUENCE [LARGE SCALE GENOMIC DNA]</scope>
    <source>
        <strain evidence="7 8">DSM 46659</strain>
    </source>
</reference>
<evidence type="ECO:0000313" key="7">
    <source>
        <dbReference type="EMBL" id="MBB6174232.1"/>
    </source>
</evidence>
<evidence type="ECO:0000256" key="5">
    <source>
        <dbReference type="ARBA" id="ARBA00022691"/>
    </source>
</evidence>
<protein>
    <recommendedName>
        <fullName evidence="6">S-adenosyl-L-methionine-dependent methyltransferase</fullName>
        <ecNumber evidence="6">2.1.1.-</ecNumber>
    </recommendedName>
</protein>
<proteinExistence type="inferred from homology"/>
<dbReference type="InterPro" id="IPR007213">
    <property type="entry name" value="Ppm1/Ppm2/Tcmp"/>
</dbReference>
<dbReference type="SUPFAM" id="SSF53335">
    <property type="entry name" value="S-adenosyl-L-methionine-dependent methyltransferases"/>
    <property type="match status" value="1"/>
</dbReference>
<dbReference type="AlphaFoldDB" id="A0A7W9YLE5"/>
<evidence type="ECO:0000256" key="6">
    <source>
        <dbReference type="RuleBase" id="RU362030"/>
    </source>
</evidence>
<dbReference type="GO" id="GO:0008168">
    <property type="term" value="F:methyltransferase activity"/>
    <property type="evidence" value="ECO:0007669"/>
    <property type="project" value="UniProtKB-UniRule"/>
</dbReference>
<dbReference type="InterPro" id="IPR011610">
    <property type="entry name" value="SAM_mthyl_Trfase_ML2640-like"/>
</dbReference>
<keyword evidence="3 6" id="KW-0489">Methyltransferase</keyword>
<dbReference type="Proteomes" id="UP000546642">
    <property type="component" value="Unassembled WGS sequence"/>
</dbReference>
<evidence type="ECO:0000313" key="8">
    <source>
        <dbReference type="Proteomes" id="UP000546642"/>
    </source>
</evidence>
<evidence type="ECO:0000256" key="2">
    <source>
        <dbReference type="ARBA" id="ARBA00008138"/>
    </source>
</evidence>
<accession>A0A7W9YLE5</accession>
<sequence length="299" mass="33520">MPLDRVERGNDLGGHEQAMAFPGGVGLTALMAALDRSAESNRNDRLFEDRLAQQSRITLVKLAKVAGLISTHSPDISAFIRDTVLLRTYYFDRELLDAARHGCVQVVLLGSGLDSRAFRLLWPENIELFEVDRADVFALKDHIIDETESAPACTRIPVWADLRGDWLGALRAAGFNPWRRTVWLLEGLLPHLNQAESDRLMGAINAMSVKGSRLLLDHFGAALEENAGYSEVVDVFSDAGILLRLASREPEPWLAKYGWTAESVDLRKLIREAGRRVSSLLDPHTVHECRNWWMVRATR</sequence>
<dbReference type="EC" id="2.1.1.-" evidence="6"/>
<dbReference type="EMBL" id="JACHDS010000001">
    <property type="protein sequence ID" value="MBB6174232.1"/>
    <property type="molecule type" value="Genomic_DNA"/>
</dbReference>
<organism evidence="7 8">
    <name type="scientific">Nocardiopsis mwathae</name>
    <dbReference type="NCBI Taxonomy" id="1472723"/>
    <lineage>
        <taxon>Bacteria</taxon>
        <taxon>Bacillati</taxon>
        <taxon>Actinomycetota</taxon>
        <taxon>Actinomycetes</taxon>
        <taxon>Streptosporangiales</taxon>
        <taxon>Nocardiopsidaceae</taxon>
        <taxon>Nocardiopsis</taxon>
    </lineage>
</organism>
<dbReference type="GO" id="GO:0032259">
    <property type="term" value="P:methylation"/>
    <property type="evidence" value="ECO:0007669"/>
    <property type="project" value="UniProtKB-KW"/>
</dbReference>
<evidence type="ECO:0000256" key="4">
    <source>
        <dbReference type="ARBA" id="ARBA00022679"/>
    </source>
</evidence>
<dbReference type="InterPro" id="IPR029063">
    <property type="entry name" value="SAM-dependent_MTases_sf"/>
</dbReference>
<dbReference type="PANTHER" id="PTHR43619">
    <property type="entry name" value="S-ADENOSYL-L-METHIONINE-DEPENDENT METHYLTRANSFERASE YKTD-RELATED"/>
    <property type="match status" value="1"/>
</dbReference>
<evidence type="ECO:0000256" key="1">
    <source>
        <dbReference type="ARBA" id="ARBA00003907"/>
    </source>
</evidence>
<dbReference type="NCBIfam" id="TIGR00027">
    <property type="entry name" value="mthyl_TIGR00027"/>
    <property type="match status" value="1"/>
</dbReference>
<evidence type="ECO:0000256" key="3">
    <source>
        <dbReference type="ARBA" id="ARBA00022603"/>
    </source>
</evidence>
<dbReference type="PANTHER" id="PTHR43619:SF2">
    <property type="entry name" value="S-ADENOSYL-L-METHIONINE-DEPENDENT METHYLTRANSFERASES SUPERFAMILY PROTEIN"/>
    <property type="match status" value="1"/>
</dbReference>